<sequence>MFRSSLCAAAVVAILAALSSVASAASFDCGKAAKPDEIAICKTPDLSALDSEMGGLWFAFRKVPMLMGGSGARMDDAQNFLQARTQCGGDLACLRKLYEARIATLKEQIAQAMQNVYDQENADPVIEPWSVGNLPEALQETAGTYGEECRKLGGALKTGADLPRLLTGDLDGDGLQDVVFDPQALDCTGAATAFCGNGGCTIKVAVSGNDYRDPVEILGAAPTLTLTQDASSLDLWVDKTNCNFTGQDKACWATYRWPKSGRPEVTYALRPLPQ</sequence>
<gene>
    <name evidence="1" type="ORF">JHL16_34005</name>
</gene>
<name>A0ACC5RFY5_9HYPH</name>
<proteinExistence type="predicted"/>
<organism evidence="1 2">
    <name type="scientific">Taklimakanibacter albus</name>
    <dbReference type="NCBI Taxonomy" id="2800327"/>
    <lineage>
        <taxon>Bacteria</taxon>
        <taxon>Pseudomonadati</taxon>
        <taxon>Pseudomonadota</taxon>
        <taxon>Alphaproteobacteria</taxon>
        <taxon>Hyphomicrobiales</taxon>
        <taxon>Aestuariivirgaceae</taxon>
        <taxon>Taklimakanibacter</taxon>
    </lineage>
</organism>
<accession>A0ACC5RFY5</accession>
<dbReference type="EMBL" id="JAENHL010000008">
    <property type="protein sequence ID" value="MBK1871431.1"/>
    <property type="molecule type" value="Genomic_DNA"/>
</dbReference>
<evidence type="ECO:0000313" key="2">
    <source>
        <dbReference type="Proteomes" id="UP000616151"/>
    </source>
</evidence>
<protein>
    <submittedName>
        <fullName evidence="1">Uncharacterized protein</fullName>
    </submittedName>
</protein>
<comment type="caution">
    <text evidence="1">The sequence shown here is derived from an EMBL/GenBank/DDBJ whole genome shotgun (WGS) entry which is preliminary data.</text>
</comment>
<reference evidence="1" key="1">
    <citation type="submission" date="2021-01" db="EMBL/GenBank/DDBJ databases">
        <authorList>
            <person name="Sun Q."/>
        </authorList>
    </citation>
    <scope>NUCLEOTIDE SEQUENCE</scope>
    <source>
        <strain evidence="1">YIM B02566</strain>
    </source>
</reference>
<dbReference type="Proteomes" id="UP000616151">
    <property type="component" value="Unassembled WGS sequence"/>
</dbReference>
<keyword evidence="2" id="KW-1185">Reference proteome</keyword>
<evidence type="ECO:0000313" key="1">
    <source>
        <dbReference type="EMBL" id="MBK1871431.1"/>
    </source>
</evidence>